<accession>A0ABD1DZH5</accession>
<proteinExistence type="predicted"/>
<dbReference type="AlphaFoldDB" id="A0ABD1DZH5"/>
<dbReference type="EMBL" id="JBDJPC010000018">
    <property type="protein sequence ID" value="KAL1487792.1"/>
    <property type="molecule type" value="Genomic_DNA"/>
</dbReference>
<dbReference type="Proteomes" id="UP001566132">
    <property type="component" value="Unassembled WGS sequence"/>
</dbReference>
<feature type="region of interest" description="Disordered" evidence="1">
    <location>
        <begin position="171"/>
        <end position="235"/>
    </location>
</feature>
<evidence type="ECO:0000256" key="1">
    <source>
        <dbReference type="SAM" id="MobiDB-lite"/>
    </source>
</evidence>
<feature type="compositionally biased region" description="Polar residues" evidence="1">
    <location>
        <begin position="217"/>
        <end position="227"/>
    </location>
</feature>
<gene>
    <name evidence="2" type="ORF">ABEB36_015547</name>
</gene>
<keyword evidence="3" id="KW-1185">Reference proteome</keyword>
<evidence type="ECO:0000313" key="3">
    <source>
        <dbReference type="Proteomes" id="UP001566132"/>
    </source>
</evidence>
<evidence type="ECO:0000313" key="2">
    <source>
        <dbReference type="EMBL" id="KAL1487792.1"/>
    </source>
</evidence>
<reference evidence="2 3" key="1">
    <citation type="submission" date="2024-05" db="EMBL/GenBank/DDBJ databases">
        <title>Genetic variation in Jamaican populations of the coffee berry borer (Hypothenemus hampei).</title>
        <authorList>
            <person name="Errbii M."/>
            <person name="Myrie A."/>
        </authorList>
    </citation>
    <scope>NUCLEOTIDE SEQUENCE [LARGE SCALE GENOMIC DNA]</scope>
    <source>
        <strain evidence="2">JA-Hopewell-2020-01-JO</strain>
        <tissue evidence="2">Whole body</tissue>
    </source>
</reference>
<sequence length="258" mass="29020">MPNYTLHRVSPEGINQASLVHAGSQTPQHGPGKQQNSEGKQDFLHKKETRMRQNPLLRDVPKGTVPKDQSGICQVGPHANNYLSTMRGPPQAQETVTTQSKVWKILTWTSQTCRHTAKVPTQYGPRGHKPSIRGPYREPEVPECAREPAKFRQYRIITSHFLYGKNQTSLIGRSPKGTEPVTARCSKGNNTQRSVWQLPGWPPYQQLPVDNERTPTDPGNNDNSKQGMENPHLDLTNMRTYRKVRKTVPHGLKTAIPG</sequence>
<protein>
    <submittedName>
        <fullName evidence="2">Uncharacterized protein</fullName>
    </submittedName>
</protein>
<name>A0ABD1DZH5_HYPHA</name>
<organism evidence="2 3">
    <name type="scientific">Hypothenemus hampei</name>
    <name type="common">Coffee berry borer</name>
    <dbReference type="NCBI Taxonomy" id="57062"/>
    <lineage>
        <taxon>Eukaryota</taxon>
        <taxon>Metazoa</taxon>
        <taxon>Ecdysozoa</taxon>
        <taxon>Arthropoda</taxon>
        <taxon>Hexapoda</taxon>
        <taxon>Insecta</taxon>
        <taxon>Pterygota</taxon>
        <taxon>Neoptera</taxon>
        <taxon>Endopterygota</taxon>
        <taxon>Coleoptera</taxon>
        <taxon>Polyphaga</taxon>
        <taxon>Cucujiformia</taxon>
        <taxon>Curculionidae</taxon>
        <taxon>Scolytinae</taxon>
        <taxon>Hypothenemus</taxon>
    </lineage>
</organism>
<feature type="region of interest" description="Disordered" evidence="1">
    <location>
        <begin position="118"/>
        <end position="141"/>
    </location>
</feature>
<comment type="caution">
    <text evidence="2">The sequence shown here is derived from an EMBL/GenBank/DDBJ whole genome shotgun (WGS) entry which is preliminary data.</text>
</comment>